<evidence type="ECO:0000313" key="6">
    <source>
        <dbReference type="Proteomes" id="UP000179920"/>
    </source>
</evidence>
<keyword evidence="7" id="KW-1185">Reference proteome</keyword>
<evidence type="ECO:0008006" key="8">
    <source>
        <dbReference type="Google" id="ProtNLM"/>
    </source>
</evidence>
<dbReference type="Gene3D" id="2.40.50.140">
    <property type="entry name" value="Nucleic acid-binding proteins"/>
    <property type="match status" value="1"/>
</dbReference>
<feature type="region of interest" description="Disordered" evidence="3">
    <location>
        <begin position="56"/>
        <end position="77"/>
    </location>
</feature>
<reference evidence="5" key="3">
    <citation type="submission" date="2018-08" db="EMBL/GenBank/DDBJ databases">
        <authorList>
            <person name="Guldener U."/>
        </authorList>
    </citation>
    <scope>NUCLEOTIDE SEQUENCE</scope>
    <source>
        <strain evidence="5">UB2</strain>
    </source>
</reference>
<evidence type="ECO:0000313" key="5">
    <source>
        <dbReference type="EMBL" id="SYW76296.1"/>
    </source>
</evidence>
<dbReference type="Proteomes" id="UP000179920">
    <property type="component" value="Chromosome XIX"/>
</dbReference>
<dbReference type="OrthoDB" id="1078367at2759"/>
<dbReference type="InterPro" id="IPR012340">
    <property type="entry name" value="NA-bd_OB-fold"/>
</dbReference>
<name>A0A1K0GCU5_9BASI</name>
<sequence>MLNLIPTTRQALLRGGRAFSTTATAGDLARMQVLGRLAADPELKTTRNGKDYVRYTVATSDPPSGPAEDGERAPTTTSYHRFYAFGDRGVDRMKNIKKGYRVLVDAEFRIERTPGEEGQAGRDTLLALHRGIQVISKPKETGEA</sequence>
<evidence type="ECO:0000256" key="1">
    <source>
        <dbReference type="ARBA" id="ARBA00023125"/>
    </source>
</evidence>
<gene>
    <name evidence="5" type="ORF">UBRO2_01367</name>
    <name evidence="4" type="ORF">UBRO_07247</name>
</gene>
<reference evidence="4" key="2">
    <citation type="submission" date="2016-04" db="EMBL/GenBank/DDBJ databases">
        <authorList>
            <person name="Evans L.H."/>
            <person name="Alamgir A."/>
            <person name="Owens N."/>
            <person name="Weber N.D."/>
            <person name="Virtaneva K."/>
            <person name="Barbian K."/>
            <person name="Babar A."/>
            <person name="Rosenke K."/>
        </authorList>
    </citation>
    <scope>NUCLEOTIDE SEQUENCE</scope>
    <source>
        <strain evidence="4">UB2112</strain>
    </source>
</reference>
<dbReference type="EMBL" id="LT558135">
    <property type="protein sequence ID" value="SAM85884.1"/>
    <property type="molecule type" value="Genomic_DNA"/>
</dbReference>
<dbReference type="Proteomes" id="UP000658997">
    <property type="component" value="Unassembled WGS sequence"/>
</dbReference>
<dbReference type="CDD" id="cd04496">
    <property type="entry name" value="SSB_OBF"/>
    <property type="match status" value="1"/>
</dbReference>
<keyword evidence="1 2" id="KW-0238">DNA-binding</keyword>
<reference evidence="6" key="1">
    <citation type="submission" date="2016-04" db="EMBL/GenBank/DDBJ databases">
        <authorList>
            <person name="Guldener U."/>
            <person name="Guldener U."/>
        </authorList>
    </citation>
    <scope>NUCLEOTIDE SEQUENCE [LARGE SCALE GENOMIC DNA]</scope>
    <source>
        <strain evidence="6">UB2112</strain>
    </source>
</reference>
<dbReference type="PROSITE" id="PS50935">
    <property type="entry name" value="SSB"/>
    <property type="match status" value="1"/>
</dbReference>
<dbReference type="InterPro" id="IPR000424">
    <property type="entry name" value="Primosome_PriB/ssb"/>
</dbReference>
<evidence type="ECO:0000313" key="4">
    <source>
        <dbReference type="EMBL" id="SAM85884.1"/>
    </source>
</evidence>
<dbReference type="GO" id="GO:0003697">
    <property type="term" value="F:single-stranded DNA binding"/>
    <property type="evidence" value="ECO:0007669"/>
    <property type="project" value="InterPro"/>
</dbReference>
<dbReference type="SUPFAM" id="SSF50249">
    <property type="entry name" value="Nucleic acid-binding proteins"/>
    <property type="match status" value="1"/>
</dbReference>
<proteinExistence type="predicted"/>
<dbReference type="Pfam" id="PF00436">
    <property type="entry name" value="SSB"/>
    <property type="match status" value="1"/>
</dbReference>
<dbReference type="AlphaFoldDB" id="A0A1K0GCU5"/>
<dbReference type="EMBL" id="ULHB01000017">
    <property type="protein sequence ID" value="SYW76296.1"/>
    <property type="molecule type" value="Genomic_DNA"/>
</dbReference>
<evidence type="ECO:0000256" key="3">
    <source>
        <dbReference type="SAM" id="MobiDB-lite"/>
    </source>
</evidence>
<accession>A0A1K0GCU5</accession>
<evidence type="ECO:0000256" key="2">
    <source>
        <dbReference type="PROSITE-ProRule" id="PRU00252"/>
    </source>
</evidence>
<organism evidence="4 6">
    <name type="scientific">Ustilago bromivora</name>
    <dbReference type="NCBI Taxonomy" id="307758"/>
    <lineage>
        <taxon>Eukaryota</taxon>
        <taxon>Fungi</taxon>
        <taxon>Dikarya</taxon>
        <taxon>Basidiomycota</taxon>
        <taxon>Ustilaginomycotina</taxon>
        <taxon>Ustilaginomycetes</taxon>
        <taxon>Ustilaginales</taxon>
        <taxon>Ustilaginaceae</taxon>
        <taxon>Ustilago</taxon>
    </lineage>
</organism>
<protein>
    <recommendedName>
        <fullName evidence="8">Single-stranded DNA-binding protein</fullName>
    </recommendedName>
</protein>
<evidence type="ECO:0000313" key="7">
    <source>
        <dbReference type="Proteomes" id="UP000658997"/>
    </source>
</evidence>